<name>A0A7M2SZI3_9ACTN</name>
<accession>A0A7M2SZI3</accession>
<protein>
    <submittedName>
        <fullName evidence="1">Uncharacterized protein</fullName>
    </submittedName>
</protein>
<gene>
    <name evidence="1" type="ORF">IM697_22655</name>
</gene>
<dbReference type="KEGG" id="sfeu:IM697_22655"/>
<reference evidence="1 2" key="1">
    <citation type="submission" date="2020-10" db="EMBL/GenBank/DDBJ databases">
        <title>Streptomyces ferrugineus complate genome analysis.</title>
        <authorList>
            <person name="Anwar N."/>
        </authorList>
    </citation>
    <scope>NUCLEOTIDE SEQUENCE [LARGE SCALE GENOMIC DNA]</scope>
    <source>
        <strain evidence="1 2">CCTCC AA2014009</strain>
    </source>
</reference>
<proteinExistence type="predicted"/>
<dbReference type="EMBL" id="CP063373">
    <property type="protein sequence ID" value="QOV40928.1"/>
    <property type="molecule type" value="Genomic_DNA"/>
</dbReference>
<keyword evidence="2" id="KW-1185">Reference proteome</keyword>
<sequence>MIEVQAPAHRIRFFVSANPEASVAADVVGGHDRVEEGEAAQQAAAAPCSGLEVARPLPRVPALLEGEFFLGPVVGALPHRLPGEFGEDGVESFDLRPLPCAGGQTGQPCRCRPAGLVDLDAVLRALPDPDAGHAVHVAAGLVRGKDRAEDLVRPSLALHLEFDAVDAGAYSGDPEGVGGEVAAGVEDLVEEVRLEAELLSCGRGDRWLVGA</sequence>
<dbReference type="Proteomes" id="UP000594205">
    <property type="component" value="Chromosome"/>
</dbReference>
<evidence type="ECO:0000313" key="2">
    <source>
        <dbReference type="Proteomes" id="UP000594205"/>
    </source>
</evidence>
<dbReference type="RefSeq" id="WP_194049509.1">
    <property type="nucleotide sequence ID" value="NZ_CP063373.1"/>
</dbReference>
<evidence type="ECO:0000313" key="1">
    <source>
        <dbReference type="EMBL" id="QOV40928.1"/>
    </source>
</evidence>
<organism evidence="1 2">
    <name type="scientific">Streptomyces ferrugineus</name>
    <dbReference type="NCBI Taxonomy" id="1413221"/>
    <lineage>
        <taxon>Bacteria</taxon>
        <taxon>Bacillati</taxon>
        <taxon>Actinomycetota</taxon>
        <taxon>Actinomycetes</taxon>
        <taxon>Kitasatosporales</taxon>
        <taxon>Streptomycetaceae</taxon>
        <taxon>Streptomyces</taxon>
    </lineage>
</organism>
<dbReference type="AlphaFoldDB" id="A0A7M2SZI3"/>